<evidence type="ECO:0000313" key="1">
    <source>
        <dbReference type="EMBL" id="TNN50264.1"/>
    </source>
</evidence>
<keyword evidence="2" id="KW-1185">Reference proteome</keyword>
<comment type="caution">
    <text evidence="1">The sequence shown here is derived from an EMBL/GenBank/DDBJ whole genome shotgun (WGS) entry which is preliminary data.</text>
</comment>
<gene>
    <name evidence="1" type="ORF">EYF80_039549</name>
</gene>
<dbReference type="OrthoDB" id="10654265at2759"/>
<accession>A0A4Z2GC30</accession>
<dbReference type="AlphaFoldDB" id="A0A4Z2GC30"/>
<sequence length="219" mass="24004">MAIELSSYGDVSLEGTGVSGPGWLQDPGHRHLSEKTPVPHNGEHRWRHPIRPGKQCHHHLFLSWFEFQDASGAIEFSVANRRDGVSHQLFQQLPLGPDHMQLHSLPLLVSRLTLMTSGPLETEENSKTPPGSSFSMITTSLLPENKSLRLFRLIVRHDVDGDHGRHLTGGKPHRARRRPQVVRHRGAVAGVSADGPVGGHGAIAASISYNNESFESGGK</sequence>
<protein>
    <submittedName>
        <fullName evidence="1">Uncharacterized protein</fullName>
    </submittedName>
</protein>
<evidence type="ECO:0000313" key="2">
    <source>
        <dbReference type="Proteomes" id="UP000314294"/>
    </source>
</evidence>
<name>A0A4Z2GC30_9TELE</name>
<organism evidence="1 2">
    <name type="scientific">Liparis tanakae</name>
    <name type="common">Tanaka's snailfish</name>
    <dbReference type="NCBI Taxonomy" id="230148"/>
    <lineage>
        <taxon>Eukaryota</taxon>
        <taxon>Metazoa</taxon>
        <taxon>Chordata</taxon>
        <taxon>Craniata</taxon>
        <taxon>Vertebrata</taxon>
        <taxon>Euteleostomi</taxon>
        <taxon>Actinopterygii</taxon>
        <taxon>Neopterygii</taxon>
        <taxon>Teleostei</taxon>
        <taxon>Neoteleostei</taxon>
        <taxon>Acanthomorphata</taxon>
        <taxon>Eupercaria</taxon>
        <taxon>Perciformes</taxon>
        <taxon>Cottioidei</taxon>
        <taxon>Cottales</taxon>
        <taxon>Liparidae</taxon>
        <taxon>Liparis</taxon>
    </lineage>
</organism>
<dbReference type="EMBL" id="SRLO01000625">
    <property type="protein sequence ID" value="TNN50264.1"/>
    <property type="molecule type" value="Genomic_DNA"/>
</dbReference>
<reference evidence="1 2" key="1">
    <citation type="submission" date="2019-03" db="EMBL/GenBank/DDBJ databases">
        <title>First draft genome of Liparis tanakae, snailfish: a comprehensive survey of snailfish specific genes.</title>
        <authorList>
            <person name="Kim W."/>
            <person name="Song I."/>
            <person name="Jeong J.-H."/>
            <person name="Kim D."/>
            <person name="Kim S."/>
            <person name="Ryu S."/>
            <person name="Song J.Y."/>
            <person name="Lee S.K."/>
        </authorList>
    </citation>
    <scope>NUCLEOTIDE SEQUENCE [LARGE SCALE GENOMIC DNA]</scope>
    <source>
        <tissue evidence="1">Muscle</tissue>
    </source>
</reference>
<dbReference type="Proteomes" id="UP000314294">
    <property type="component" value="Unassembled WGS sequence"/>
</dbReference>
<proteinExistence type="predicted"/>